<evidence type="ECO:0000313" key="3">
    <source>
        <dbReference type="Proteomes" id="UP000665025"/>
    </source>
</evidence>
<keyword evidence="1" id="KW-0732">Signal</keyword>
<protein>
    <submittedName>
        <fullName evidence="2">Uncharacterized protein</fullName>
    </submittedName>
</protein>
<dbReference type="Proteomes" id="UP000665025">
    <property type="component" value="Chromosome 1"/>
</dbReference>
<reference evidence="2 3" key="1">
    <citation type="submission" date="2021-03" db="EMBL/GenBank/DDBJ databases">
        <title>Complete Genome of Pseudoalteromonas viridis Strain BBR56, a new biocontrol bacterial candidate.</title>
        <authorList>
            <person name="Handayani D.P."/>
            <person name="Isnansetyo A."/>
            <person name="Istiqomah I."/>
            <person name="Jumina J."/>
        </authorList>
    </citation>
    <scope>NUCLEOTIDE SEQUENCE [LARGE SCALE GENOMIC DNA]</scope>
    <source>
        <strain evidence="2 3">BBR56</strain>
    </source>
</reference>
<sequence length="120" mass="13351">MKKVIAATALVLMSTSSYARTSICKTTATGVEINRYGEVQFNTSSFGTSKPVCNVSQQLGYITTETCKVMYSQMLAAVMAQSTITLWFETTETCAQLQEVYKSGWTSYQTHGFKHFRISN</sequence>
<feature type="signal peptide" evidence="1">
    <location>
        <begin position="1"/>
        <end position="19"/>
    </location>
</feature>
<dbReference type="RefSeq" id="WP_209051012.1">
    <property type="nucleotide sequence ID" value="NZ_CP072425.1"/>
</dbReference>
<keyword evidence="3" id="KW-1185">Reference proteome</keyword>
<gene>
    <name evidence="2" type="ORF">J5X90_09635</name>
</gene>
<proteinExistence type="predicted"/>
<accession>A0ABX7UZD1</accession>
<name>A0ABX7UZD1_9GAMM</name>
<evidence type="ECO:0000256" key="1">
    <source>
        <dbReference type="SAM" id="SignalP"/>
    </source>
</evidence>
<dbReference type="EMBL" id="CP072425">
    <property type="protein sequence ID" value="QTL33879.1"/>
    <property type="molecule type" value="Genomic_DNA"/>
</dbReference>
<feature type="chain" id="PRO_5045776935" evidence="1">
    <location>
        <begin position="20"/>
        <end position="120"/>
    </location>
</feature>
<evidence type="ECO:0000313" key="2">
    <source>
        <dbReference type="EMBL" id="QTL33879.1"/>
    </source>
</evidence>
<organism evidence="2 3">
    <name type="scientific">Pseudoalteromonas viridis</name>
    <dbReference type="NCBI Taxonomy" id="339617"/>
    <lineage>
        <taxon>Bacteria</taxon>
        <taxon>Pseudomonadati</taxon>
        <taxon>Pseudomonadota</taxon>
        <taxon>Gammaproteobacteria</taxon>
        <taxon>Alteromonadales</taxon>
        <taxon>Pseudoalteromonadaceae</taxon>
        <taxon>Pseudoalteromonas</taxon>
    </lineage>
</organism>